<dbReference type="EMBL" id="CP000453">
    <property type="protein sequence ID" value="ABI56305.1"/>
    <property type="molecule type" value="Genomic_DNA"/>
</dbReference>
<gene>
    <name evidence="1" type="ordered locus">Mlg_0952</name>
</gene>
<dbReference type="RefSeq" id="WP_011628700.1">
    <property type="nucleotide sequence ID" value="NC_008340.1"/>
</dbReference>
<proteinExistence type="predicted"/>
<dbReference type="eggNOG" id="COG1857">
    <property type="taxonomic scope" value="Bacteria"/>
</dbReference>
<organism evidence="1 2">
    <name type="scientific">Alkalilimnicola ehrlichii (strain ATCC BAA-1101 / DSM 17681 / MLHE-1)</name>
    <dbReference type="NCBI Taxonomy" id="187272"/>
    <lineage>
        <taxon>Bacteria</taxon>
        <taxon>Pseudomonadati</taxon>
        <taxon>Pseudomonadota</taxon>
        <taxon>Gammaproteobacteria</taxon>
        <taxon>Chromatiales</taxon>
        <taxon>Ectothiorhodospiraceae</taxon>
        <taxon>Alkalilimnicola</taxon>
    </lineage>
</organism>
<protein>
    <submittedName>
        <fullName evidence="1">CRISPR-associated protein, Cse4 family</fullName>
    </submittedName>
</protein>
<dbReference type="OrthoDB" id="5291250at2"/>
<name>Q0AA32_ALKEH</name>
<dbReference type="Proteomes" id="UP000001962">
    <property type="component" value="Chromosome"/>
</dbReference>
<dbReference type="Pfam" id="PF09344">
    <property type="entry name" value="Cas_CT1975"/>
    <property type="match status" value="1"/>
</dbReference>
<dbReference type="InterPro" id="IPR010148">
    <property type="entry name" value="CRISPR-assoc_prot_CT1975"/>
</dbReference>
<sequence>MFLQIHTLTSYHAALLNRDDAGLAKRIPFGSAERMRVSSQCLKRHWRQALKDVISLPSGIRTRHFFEREVCRRVIAEGVEDEKARELTGKLIDAVMHSKEAREKDSLFLKQPVLFGRPEADYFVSLITECARSGEDPGSTLKDRVKAEKKNFRALLQAAGGSDLESGIEGALFGRFVTSDILARTDASVHVAHAFTVHSLNNEVDYFTVVDDLKEPGEDAGAAHAGDMELGAGLFYGYVVVDVPLLVSNLSGCERQAWREQTEACADARDVLAALVHSIATVSPGAKLGATAPYARTDCALLETGTTQPRALANAYLEPLPARGDLMQQSVNTMGHYLKSLDDMFGEETSRFVSATRDTTSLPCAHRGPLSETIDGALDSIFGGQ</sequence>
<dbReference type="AlphaFoldDB" id="Q0AA32"/>
<evidence type="ECO:0000313" key="2">
    <source>
        <dbReference type="Proteomes" id="UP000001962"/>
    </source>
</evidence>
<keyword evidence="2" id="KW-1185">Reference proteome</keyword>
<evidence type="ECO:0000313" key="1">
    <source>
        <dbReference type="EMBL" id="ABI56305.1"/>
    </source>
</evidence>
<dbReference type="NCBIfam" id="TIGR01869">
    <property type="entry name" value="casC_Cse4"/>
    <property type="match status" value="1"/>
</dbReference>
<dbReference type="KEGG" id="aeh:Mlg_0952"/>
<dbReference type="HOGENOM" id="CLU_044824_1_0_6"/>
<accession>Q0AA32</accession>
<reference evidence="2" key="1">
    <citation type="submission" date="2006-08" db="EMBL/GenBank/DDBJ databases">
        <title>Complete sequence of Alkalilimnicola ehrilichei MLHE-1.</title>
        <authorList>
            <person name="Copeland A."/>
            <person name="Lucas S."/>
            <person name="Lapidus A."/>
            <person name="Barry K."/>
            <person name="Detter J.C."/>
            <person name="Glavina del Rio T."/>
            <person name="Hammon N."/>
            <person name="Israni S."/>
            <person name="Dalin E."/>
            <person name="Tice H."/>
            <person name="Pitluck S."/>
            <person name="Sims D."/>
            <person name="Brettin T."/>
            <person name="Bruce D."/>
            <person name="Han C."/>
            <person name="Tapia R."/>
            <person name="Gilna P."/>
            <person name="Schmutz J."/>
            <person name="Larimer F."/>
            <person name="Land M."/>
            <person name="Hauser L."/>
            <person name="Kyrpides N."/>
            <person name="Mikhailova N."/>
            <person name="Oremland R.S."/>
            <person name="Hoeft S.E."/>
            <person name="Switzer-Blum J."/>
            <person name="Kulp T."/>
            <person name="King G."/>
            <person name="Tabita R."/>
            <person name="Witte B."/>
            <person name="Santini J.M."/>
            <person name="Basu P."/>
            <person name="Hollibaugh J.T."/>
            <person name="Xie G."/>
            <person name="Stolz J.F."/>
            <person name="Richardson P."/>
        </authorList>
    </citation>
    <scope>NUCLEOTIDE SEQUENCE [LARGE SCALE GENOMIC DNA]</scope>
    <source>
        <strain evidence="2">ATCC BAA-1101 / DSM 17681 / MLHE-1</strain>
    </source>
</reference>